<evidence type="ECO:0000313" key="4">
    <source>
        <dbReference type="Proteomes" id="UP000642876"/>
    </source>
</evidence>
<evidence type="ECO:0000313" key="1">
    <source>
        <dbReference type="EMBL" id="MBC3179252.1"/>
    </source>
</evidence>
<name>A0A7H0JZ05_9CORY</name>
<protein>
    <submittedName>
        <fullName evidence="2">Uncharacterized protein</fullName>
    </submittedName>
</protein>
<dbReference type="Proteomes" id="UP000516235">
    <property type="component" value="Chromosome"/>
</dbReference>
<organism evidence="2 3">
    <name type="scientific">Corynebacterium lujinxingii</name>
    <dbReference type="NCBI Taxonomy" id="2763010"/>
    <lineage>
        <taxon>Bacteria</taxon>
        <taxon>Bacillati</taxon>
        <taxon>Actinomycetota</taxon>
        <taxon>Actinomycetes</taxon>
        <taxon>Mycobacteriales</taxon>
        <taxon>Corynebacteriaceae</taxon>
        <taxon>Corynebacterium</taxon>
    </lineage>
</organism>
<dbReference type="KEGG" id="cluj:IAU68_00235"/>
<sequence length="419" mass="47099">MSDYSGTARPNGLEVTWKIWGDLNDRDLHNVQAFMDDFFAIWKPRPTRGFKTPVDYATLAYARQCFDLARDAADMHVSDQFFYLDALRQAMEQLERVEPRFVYAHSLARYAAQLAGEFEIEDAMDGAWDELRTVMPQPLTRPIPGVTEYAIVDDTQSPADFDILRLPDPDTFSVRIGSLTADEFVREGRQVFSLDMVPEDTLPLAFIDRAFPLGRVSLQVDVDDDGTELPHEILRDVRVGVDDYLDSLVGCGTSAVEYYLSCARAQECTGLLVESPAAGPLVAAVGESLHHVVARNPSAAPARLLYDELTSTTDPDLIFEYANAIYHWIPRDFRVCFPTSNTPEADALKDALFASFREQDIGFARVVNRQPFEQAEQGLMPQLHHFAVDFLDTFGEAEDLPYSNCFLIQDIDSATRDLL</sequence>
<evidence type="ECO:0000313" key="3">
    <source>
        <dbReference type="Proteomes" id="UP000516235"/>
    </source>
</evidence>
<accession>A0A7H0JZ05</accession>
<dbReference type="RefSeq" id="WP_171193099.1">
    <property type="nucleotide sequence ID" value="NZ_CP061032.1"/>
</dbReference>
<gene>
    <name evidence="1" type="ORF">H7348_08035</name>
    <name evidence="2" type="ORF">IAU68_00235</name>
</gene>
<keyword evidence="4" id="KW-1185">Reference proteome</keyword>
<evidence type="ECO:0000313" key="2">
    <source>
        <dbReference type="EMBL" id="QNP90271.1"/>
    </source>
</evidence>
<reference evidence="3 4" key="1">
    <citation type="submission" date="2020-08" db="EMBL/GenBank/DDBJ databases">
        <title>novel species in genus Corynebacterium.</title>
        <authorList>
            <person name="Zhang G."/>
        </authorList>
    </citation>
    <scope>NUCLEOTIDE SEQUENCE [LARGE SCALE GENOMIC DNA]</scope>
    <source>
        <strain evidence="2">Zg-917</strain>
        <strain evidence="3 4">zg-917</strain>
    </source>
</reference>
<proteinExistence type="predicted"/>
<dbReference type="Proteomes" id="UP000642876">
    <property type="component" value="Unassembled WGS sequence"/>
</dbReference>
<dbReference type="EMBL" id="JACMYE010000006">
    <property type="protein sequence ID" value="MBC3179252.1"/>
    <property type="molecule type" value="Genomic_DNA"/>
</dbReference>
<dbReference type="EMBL" id="CP061032">
    <property type="protein sequence ID" value="QNP90271.1"/>
    <property type="molecule type" value="Genomic_DNA"/>
</dbReference>
<dbReference type="AlphaFoldDB" id="A0A7H0JZ05"/>